<dbReference type="Gramene" id="ORUFI04G07410.1">
    <property type="protein sequence ID" value="ORUFI04G07410.1"/>
    <property type="gene ID" value="ORUFI04G07410"/>
</dbReference>
<sequence>MAANTARGGHRLPKATPRSPGGRGEGIGGAQASSSCPLNLAANEDPFSLTVLGEEEKAENGIWLQRQWCNDGWSTTRRWCQWTAYGLRLMMASTEISEVAAYALQMMANSERQHQMVEVKPEGWKMVEKKEDGSRLILTNDATAMDDVWG</sequence>
<evidence type="ECO:0000256" key="1">
    <source>
        <dbReference type="SAM" id="MobiDB-lite"/>
    </source>
</evidence>
<evidence type="ECO:0000313" key="3">
    <source>
        <dbReference type="Proteomes" id="UP000008022"/>
    </source>
</evidence>
<name>A0A0E0P6V3_ORYRU</name>
<dbReference type="HOGENOM" id="CLU_1743531_0_0_1"/>
<dbReference type="EnsemblPlants" id="ORUFI04G07410.1">
    <property type="protein sequence ID" value="ORUFI04G07410.1"/>
    <property type="gene ID" value="ORUFI04G07410"/>
</dbReference>
<dbReference type="Proteomes" id="UP000008022">
    <property type="component" value="Unassembled WGS sequence"/>
</dbReference>
<proteinExistence type="predicted"/>
<feature type="region of interest" description="Disordered" evidence="1">
    <location>
        <begin position="1"/>
        <end position="33"/>
    </location>
</feature>
<keyword evidence="3" id="KW-1185">Reference proteome</keyword>
<reference evidence="3" key="1">
    <citation type="submission" date="2013-06" db="EMBL/GenBank/DDBJ databases">
        <authorList>
            <person name="Zhao Q."/>
        </authorList>
    </citation>
    <scope>NUCLEOTIDE SEQUENCE</scope>
    <source>
        <strain evidence="3">cv. W1943</strain>
    </source>
</reference>
<reference evidence="2" key="2">
    <citation type="submission" date="2015-06" db="UniProtKB">
        <authorList>
            <consortium name="EnsemblPlants"/>
        </authorList>
    </citation>
    <scope>IDENTIFICATION</scope>
</reference>
<evidence type="ECO:0000313" key="2">
    <source>
        <dbReference type="EnsemblPlants" id="ORUFI04G07410.1"/>
    </source>
</evidence>
<organism evidence="2 3">
    <name type="scientific">Oryza rufipogon</name>
    <name type="common">Brownbeard rice</name>
    <name type="synonym">Asian wild rice</name>
    <dbReference type="NCBI Taxonomy" id="4529"/>
    <lineage>
        <taxon>Eukaryota</taxon>
        <taxon>Viridiplantae</taxon>
        <taxon>Streptophyta</taxon>
        <taxon>Embryophyta</taxon>
        <taxon>Tracheophyta</taxon>
        <taxon>Spermatophyta</taxon>
        <taxon>Magnoliopsida</taxon>
        <taxon>Liliopsida</taxon>
        <taxon>Poales</taxon>
        <taxon>Poaceae</taxon>
        <taxon>BOP clade</taxon>
        <taxon>Oryzoideae</taxon>
        <taxon>Oryzeae</taxon>
        <taxon>Oryzinae</taxon>
        <taxon>Oryza</taxon>
    </lineage>
</organism>
<accession>A0A0E0P6V3</accession>
<dbReference type="AlphaFoldDB" id="A0A0E0P6V3"/>
<protein>
    <submittedName>
        <fullName evidence="2">Uncharacterized protein</fullName>
    </submittedName>
</protein>